<organism evidence="1 2">
    <name type="scientific">Didymella exigua CBS 183.55</name>
    <dbReference type="NCBI Taxonomy" id="1150837"/>
    <lineage>
        <taxon>Eukaryota</taxon>
        <taxon>Fungi</taxon>
        <taxon>Dikarya</taxon>
        <taxon>Ascomycota</taxon>
        <taxon>Pezizomycotina</taxon>
        <taxon>Dothideomycetes</taxon>
        <taxon>Pleosporomycetidae</taxon>
        <taxon>Pleosporales</taxon>
        <taxon>Pleosporineae</taxon>
        <taxon>Didymellaceae</taxon>
        <taxon>Didymella</taxon>
    </lineage>
</organism>
<evidence type="ECO:0000313" key="2">
    <source>
        <dbReference type="Proteomes" id="UP000800082"/>
    </source>
</evidence>
<accession>A0A6A5RNL4</accession>
<dbReference type="RefSeq" id="XP_033448976.1">
    <property type="nucleotide sequence ID" value="XM_033587600.1"/>
</dbReference>
<reference evidence="1" key="1">
    <citation type="journal article" date="2020" name="Stud. Mycol.">
        <title>101 Dothideomycetes genomes: a test case for predicting lifestyles and emergence of pathogens.</title>
        <authorList>
            <person name="Haridas S."/>
            <person name="Albert R."/>
            <person name="Binder M."/>
            <person name="Bloem J."/>
            <person name="Labutti K."/>
            <person name="Salamov A."/>
            <person name="Andreopoulos B."/>
            <person name="Baker S."/>
            <person name="Barry K."/>
            <person name="Bills G."/>
            <person name="Bluhm B."/>
            <person name="Cannon C."/>
            <person name="Castanera R."/>
            <person name="Culley D."/>
            <person name="Daum C."/>
            <person name="Ezra D."/>
            <person name="Gonzalez J."/>
            <person name="Henrissat B."/>
            <person name="Kuo A."/>
            <person name="Liang C."/>
            <person name="Lipzen A."/>
            <person name="Lutzoni F."/>
            <person name="Magnuson J."/>
            <person name="Mondo S."/>
            <person name="Nolan M."/>
            <person name="Ohm R."/>
            <person name="Pangilinan J."/>
            <person name="Park H.-J."/>
            <person name="Ramirez L."/>
            <person name="Alfaro M."/>
            <person name="Sun H."/>
            <person name="Tritt A."/>
            <person name="Yoshinaga Y."/>
            <person name="Zwiers L.-H."/>
            <person name="Turgeon B."/>
            <person name="Goodwin S."/>
            <person name="Spatafora J."/>
            <person name="Crous P."/>
            <person name="Grigoriev I."/>
        </authorList>
    </citation>
    <scope>NUCLEOTIDE SEQUENCE</scope>
    <source>
        <strain evidence="1">CBS 183.55</strain>
    </source>
</reference>
<keyword evidence="2" id="KW-1185">Reference proteome</keyword>
<dbReference type="Proteomes" id="UP000800082">
    <property type="component" value="Unassembled WGS sequence"/>
</dbReference>
<dbReference type="AlphaFoldDB" id="A0A6A5RNL4"/>
<name>A0A6A5RNL4_9PLEO</name>
<dbReference type="GeneID" id="54345246"/>
<proteinExistence type="predicted"/>
<protein>
    <submittedName>
        <fullName evidence="1">Uncharacterized protein</fullName>
    </submittedName>
</protein>
<evidence type="ECO:0000313" key="1">
    <source>
        <dbReference type="EMBL" id="KAF1928728.1"/>
    </source>
</evidence>
<gene>
    <name evidence="1" type="ORF">M421DRAFT_153639</name>
</gene>
<dbReference type="EMBL" id="ML978968">
    <property type="protein sequence ID" value="KAF1928728.1"/>
    <property type="molecule type" value="Genomic_DNA"/>
</dbReference>
<sequence length="174" mass="19186">MIPRFASGSTTPVEYLRVSSPSRAFRTTFSRLSSKASMTESVSNLLKPRKSTLSWGAFEGISISSVCSVRAACQLLRKDNMVCSPSGLATRLVSSNVFRLFARRTSKLSIKVRRGPADHSSLHAMPSTSIILHRHEYVSTRTRFNLLSQSLTVFIQRSHEAGASAQVAYHPNVI</sequence>